<evidence type="ECO:0008006" key="3">
    <source>
        <dbReference type="Google" id="ProtNLM"/>
    </source>
</evidence>
<evidence type="ECO:0000313" key="1">
    <source>
        <dbReference type="EMBL" id="QSX36953.1"/>
    </source>
</evidence>
<reference evidence="1 2" key="1">
    <citation type="submission" date="2021-03" db="EMBL/GenBank/DDBJ databases">
        <title>Novel species identification of genus Shewanella.</title>
        <authorList>
            <person name="Liu G."/>
            <person name="Zhang Q."/>
        </authorList>
    </citation>
    <scope>NUCLEOTIDE SEQUENCE [LARGE SCALE GENOMIC DNA]</scope>
    <source>
        <strain evidence="1 2">FJAT-52962</strain>
    </source>
</reference>
<organism evidence="1 2">
    <name type="scientific">Shewanella sedimentimangrovi</name>
    <dbReference type="NCBI Taxonomy" id="2814293"/>
    <lineage>
        <taxon>Bacteria</taxon>
        <taxon>Pseudomonadati</taxon>
        <taxon>Pseudomonadota</taxon>
        <taxon>Gammaproteobacteria</taxon>
        <taxon>Alteromonadales</taxon>
        <taxon>Shewanellaceae</taxon>
        <taxon>Shewanella</taxon>
    </lineage>
</organism>
<proteinExistence type="predicted"/>
<name>A0ABX7R271_9GAMM</name>
<dbReference type="EMBL" id="CP071502">
    <property type="protein sequence ID" value="QSX36953.1"/>
    <property type="molecule type" value="Genomic_DNA"/>
</dbReference>
<dbReference type="RefSeq" id="WP_207380241.1">
    <property type="nucleotide sequence ID" value="NZ_CP071502.1"/>
</dbReference>
<evidence type="ECO:0000313" key="2">
    <source>
        <dbReference type="Proteomes" id="UP000663207"/>
    </source>
</evidence>
<dbReference type="Proteomes" id="UP000663207">
    <property type="component" value="Chromosome"/>
</dbReference>
<sequence>MQEVFIRVANSENAAAIALLSNELGYPASAEAIREWLARLLNSRT</sequence>
<keyword evidence="2" id="KW-1185">Reference proteome</keyword>
<gene>
    <name evidence="1" type="ORF">JYB85_17090</name>
</gene>
<accession>A0ABX7R271</accession>
<protein>
    <recommendedName>
        <fullName evidence="3">GCN5-related N-acetyltransferase</fullName>
    </recommendedName>
</protein>